<dbReference type="AlphaFoldDB" id="A0A4V3HSF9"/>
<feature type="domain" description="Heterokaryon incompatibility" evidence="1">
    <location>
        <begin position="23"/>
        <end position="116"/>
    </location>
</feature>
<sequence length="579" mass="66659">MKLINVLTLAIETFNTEHQLPRYAILSHTWGLDEVSHQEWLVNANDPPPEYLERAGYTKIIQACSKTRDDRLRYLWVDTVCIDKTSSSELSEAINSMFKWYERANVCLVHLADVEWTPGLVERIYANEDAPFRSSRWFTRGWTLQELLAPSKVFFFTADWREIGTKSELRFRIAHITGIDVTYLGESRKIWSASLSARMSWASGRETTRQEDAAYCLLGIFDINMPLLYGEGTRAFMRLQEEIIRASDDHTIFCWGWDPERTPGDWQSVLAPSPAVFAGCSTFVATRRTSASTPYHVTNMGLRMKLPVVAAVNSVCAMLSVISTEDPDPDHKRRMCLPLMAAENVYRRCPFPSRPFPVHRNMVCERKDMYILYRLSRNTEDLMPWPYRHQFQHCFNISILDASFSTSVIHQRVTSIDCLVPQYRQTPSSHVSMPVYSAVGFRSALEHVFNGLVLRITYRNEVFLVLLYIQVQDDTRHWGCRVLDPTTKFADFDVPMWLTMFENHATDNELNRVSTDSHTQLSKGGKTKISVILDQQIRDEAGRAVQMVYLKFGEVGNGSSRDVIVWDEIRQSCPRVKTI</sequence>
<dbReference type="EMBL" id="RYZW01000344">
    <property type="protein sequence ID" value="TDZ34989.1"/>
    <property type="molecule type" value="Genomic_DNA"/>
</dbReference>
<dbReference type="Proteomes" id="UP000295703">
    <property type="component" value="Unassembled WGS sequence"/>
</dbReference>
<protein>
    <submittedName>
        <fullName evidence="2">Vegetative incompatibility protein HET-E-1</fullName>
    </submittedName>
</protein>
<evidence type="ECO:0000259" key="1">
    <source>
        <dbReference type="Pfam" id="PF06985"/>
    </source>
</evidence>
<reference evidence="2 3" key="1">
    <citation type="submission" date="2018-12" db="EMBL/GenBank/DDBJ databases">
        <title>Genome sequence and assembly of Colletotrichum trifolii.</title>
        <authorList>
            <person name="Gan P."/>
            <person name="Shirasu K."/>
        </authorList>
    </citation>
    <scope>NUCLEOTIDE SEQUENCE [LARGE SCALE GENOMIC DNA]</scope>
    <source>
        <strain evidence="2 3">543-2</strain>
    </source>
</reference>
<dbReference type="STRING" id="5466.A0A4V3HSF9"/>
<dbReference type="PANTHER" id="PTHR10622">
    <property type="entry name" value="HET DOMAIN-CONTAINING PROTEIN"/>
    <property type="match status" value="1"/>
</dbReference>
<comment type="caution">
    <text evidence="2">The sequence shown here is derived from an EMBL/GenBank/DDBJ whole genome shotgun (WGS) entry which is preliminary data.</text>
</comment>
<organism evidence="2 3">
    <name type="scientific">Colletotrichum trifolii</name>
    <dbReference type="NCBI Taxonomy" id="5466"/>
    <lineage>
        <taxon>Eukaryota</taxon>
        <taxon>Fungi</taxon>
        <taxon>Dikarya</taxon>
        <taxon>Ascomycota</taxon>
        <taxon>Pezizomycotina</taxon>
        <taxon>Sordariomycetes</taxon>
        <taxon>Hypocreomycetidae</taxon>
        <taxon>Glomerellales</taxon>
        <taxon>Glomerellaceae</taxon>
        <taxon>Colletotrichum</taxon>
        <taxon>Colletotrichum orbiculare species complex</taxon>
    </lineage>
</organism>
<evidence type="ECO:0000313" key="2">
    <source>
        <dbReference type="EMBL" id="TDZ34989.1"/>
    </source>
</evidence>
<accession>A0A4V3HSF9</accession>
<dbReference type="InterPro" id="IPR010730">
    <property type="entry name" value="HET"/>
</dbReference>
<evidence type="ECO:0000313" key="3">
    <source>
        <dbReference type="Proteomes" id="UP000295703"/>
    </source>
</evidence>
<dbReference type="PANTHER" id="PTHR10622:SF10">
    <property type="entry name" value="HET DOMAIN-CONTAINING PROTEIN"/>
    <property type="match status" value="1"/>
</dbReference>
<gene>
    <name evidence="2" type="primary">HET-E1-5</name>
    <name evidence="2" type="ORF">CTRI78_v011572</name>
</gene>
<name>A0A4V3HSF9_COLTR</name>
<dbReference type="Pfam" id="PF06985">
    <property type="entry name" value="HET"/>
    <property type="match status" value="1"/>
</dbReference>
<proteinExistence type="predicted"/>
<keyword evidence="3" id="KW-1185">Reference proteome</keyword>